<dbReference type="InterPro" id="IPR024747">
    <property type="entry name" value="Pyridox_Oxase-rel"/>
</dbReference>
<dbReference type="STRING" id="1514971.AUR64_00030"/>
<evidence type="ECO:0000313" key="1">
    <source>
        <dbReference type="EMBL" id="KTG11619.1"/>
    </source>
</evidence>
<dbReference type="SUPFAM" id="SSF50475">
    <property type="entry name" value="FMN-binding split barrel"/>
    <property type="match status" value="1"/>
</dbReference>
<comment type="caution">
    <text evidence="1">The sequence shown here is derived from an EMBL/GenBank/DDBJ whole genome shotgun (WGS) entry which is preliminary data.</text>
</comment>
<proteinExistence type="predicted"/>
<protein>
    <submittedName>
        <fullName evidence="1">Flavin-nucleotide-binding protein</fullName>
    </submittedName>
</protein>
<dbReference type="Gene3D" id="2.30.110.10">
    <property type="entry name" value="Electron Transport, Fmn-binding Protein, Chain A"/>
    <property type="match status" value="1"/>
</dbReference>
<dbReference type="AlphaFoldDB" id="A0A0W1REV7"/>
<organism evidence="1 2">
    <name type="scientific">Haloprofundus marisrubri</name>
    <dbReference type="NCBI Taxonomy" id="1514971"/>
    <lineage>
        <taxon>Archaea</taxon>
        <taxon>Methanobacteriati</taxon>
        <taxon>Methanobacteriota</taxon>
        <taxon>Stenosarchaea group</taxon>
        <taxon>Halobacteria</taxon>
        <taxon>Halobacteriales</taxon>
        <taxon>Haloferacaceae</taxon>
        <taxon>Haloprofundus</taxon>
    </lineage>
</organism>
<keyword evidence="2" id="KW-1185">Reference proteome</keyword>
<reference evidence="1 2" key="1">
    <citation type="submission" date="2015-12" db="EMBL/GenBank/DDBJ databases">
        <title>Haloprofundus marisrubri gen. nov., sp. nov., an extremely halophilic archaeon isolated from the Discovery deep brine-seawater interface in the Red Sea.</title>
        <authorList>
            <person name="Zhang G."/>
            <person name="Stingl U."/>
            <person name="Rashid M."/>
        </authorList>
    </citation>
    <scope>NUCLEOTIDE SEQUENCE [LARGE SCALE GENOMIC DNA]</scope>
    <source>
        <strain evidence="1 2">SB9</strain>
    </source>
</reference>
<evidence type="ECO:0000313" key="2">
    <source>
        <dbReference type="Proteomes" id="UP000054387"/>
    </source>
</evidence>
<accession>A0A0W1REV7</accession>
<dbReference type="Proteomes" id="UP000054387">
    <property type="component" value="Unassembled WGS sequence"/>
</dbReference>
<dbReference type="EMBL" id="LOPU01000001">
    <property type="protein sequence ID" value="KTG11619.1"/>
    <property type="molecule type" value="Genomic_DNA"/>
</dbReference>
<dbReference type="RefSeq" id="WP_058579904.1">
    <property type="nucleotide sequence ID" value="NZ_LOPU01000001.1"/>
</dbReference>
<dbReference type="Pfam" id="PF12900">
    <property type="entry name" value="Pyridox_ox_2"/>
    <property type="match status" value="1"/>
</dbReference>
<name>A0A0W1REV7_9EURY</name>
<dbReference type="OrthoDB" id="953at2157"/>
<gene>
    <name evidence="1" type="ORF">AUR64_00030</name>
</gene>
<sequence length="149" mass="16649">MQGIRWVQLSTDELNAFLGSGGTGVISFGEGVDKSPFTVPVSYGYDAETGNFYFRLSFRPEGTKESVVDRPITFVTHAQTDDRWRSVVATGTLEDVTEASYESNAVQGLWAVEIPEVDIFDRPPEEITFREYRLDPEMLTGRKEVKAGD</sequence>
<dbReference type="InterPro" id="IPR012349">
    <property type="entry name" value="Split_barrel_FMN-bd"/>
</dbReference>